<feature type="region of interest" description="Disordered" evidence="3">
    <location>
        <begin position="2684"/>
        <end position="2767"/>
    </location>
</feature>
<dbReference type="InterPro" id="IPR036034">
    <property type="entry name" value="PDZ_sf"/>
</dbReference>
<dbReference type="PaxDb" id="8022-A0A060W6G2"/>
<feature type="compositionally biased region" description="Basic and acidic residues" evidence="3">
    <location>
        <begin position="65"/>
        <end position="74"/>
    </location>
</feature>
<dbReference type="Proteomes" id="UP000193380">
    <property type="component" value="Unassembled WGS sequence"/>
</dbReference>
<feature type="region of interest" description="Disordered" evidence="3">
    <location>
        <begin position="2904"/>
        <end position="2925"/>
    </location>
</feature>
<evidence type="ECO:0000313" key="5">
    <source>
        <dbReference type="EMBL" id="CDQ62893.1"/>
    </source>
</evidence>
<feature type="region of interest" description="Disordered" evidence="3">
    <location>
        <begin position="1208"/>
        <end position="1228"/>
    </location>
</feature>
<feature type="domain" description="PDZ" evidence="4">
    <location>
        <begin position="169"/>
        <end position="236"/>
    </location>
</feature>
<reference evidence="5" key="1">
    <citation type="journal article" date="2014" name="Nat. Commun.">
        <title>The rainbow trout genome provides novel insights into evolution after whole-genome duplication in vertebrates.</title>
        <authorList>
            <person name="Berthelot C."/>
            <person name="Brunet F."/>
            <person name="Chalopin D."/>
            <person name="Juanchich A."/>
            <person name="Bernard M."/>
            <person name="Noel B."/>
            <person name="Bento P."/>
            <person name="Da Silva C."/>
            <person name="Labadie K."/>
            <person name="Alberti A."/>
            <person name="Aury J.M."/>
            <person name="Louis A."/>
            <person name="Dehais P."/>
            <person name="Bardou P."/>
            <person name="Montfort J."/>
            <person name="Klopp C."/>
            <person name="Cabau C."/>
            <person name="Gaspin C."/>
            <person name="Thorgaard G.H."/>
            <person name="Boussaha M."/>
            <person name="Quillet E."/>
            <person name="Guyomard R."/>
            <person name="Galiana D."/>
            <person name="Bobe J."/>
            <person name="Volff J.N."/>
            <person name="Genet C."/>
            <person name="Wincker P."/>
            <person name="Jaillon O."/>
            <person name="Roest Crollius H."/>
            <person name="Guiguen Y."/>
        </authorList>
    </citation>
    <scope>NUCLEOTIDE SEQUENCE [LARGE SCALE GENOMIC DNA]</scope>
</reference>
<feature type="compositionally biased region" description="Basic and acidic residues" evidence="3">
    <location>
        <begin position="2875"/>
        <end position="2888"/>
    </location>
</feature>
<dbReference type="STRING" id="8022.A0A060W6G2"/>
<dbReference type="PROSITE" id="PS50106">
    <property type="entry name" value="PDZ"/>
    <property type="match status" value="1"/>
</dbReference>
<accession>A0A060W6G2</accession>
<feature type="region of interest" description="Disordered" evidence="3">
    <location>
        <begin position="2340"/>
        <end position="2361"/>
    </location>
</feature>
<dbReference type="PANTHER" id="PTHR23348:SF42">
    <property type="entry name" value="PERIAXIN"/>
    <property type="match status" value="1"/>
</dbReference>
<feature type="compositionally biased region" description="Polar residues" evidence="3">
    <location>
        <begin position="2747"/>
        <end position="2763"/>
    </location>
</feature>
<feature type="region of interest" description="Disordered" evidence="3">
    <location>
        <begin position="1465"/>
        <end position="1486"/>
    </location>
</feature>
<dbReference type="SUPFAM" id="SSF50156">
    <property type="entry name" value="PDZ domain-like"/>
    <property type="match status" value="1"/>
</dbReference>
<keyword evidence="2" id="KW-0539">Nucleus</keyword>
<feature type="region of interest" description="Disordered" evidence="3">
    <location>
        <begin position="43"/>
        <end position="121"/>
    </location>
</feature>
<evidence type="ECO:0000256" key="3">
    <source>
        <dbReference type="SAM" id="MobiDB-lite"/>
    </source>
</evidence>
<organism evidence="5 6">
    <name type="scientific">Oncorhynchus mykiss</name>
    <name type="common">Rainbow trout</name>
    <name type="synonym">Salmo gairdneri</name>
    <dbReference type="NCBI Taxonomy" id="8022"/>
    <lineage>
        <taxon>Eukaryota</taxon>
        <taxon>Metazoa</taxon>
        <taxon>Chordata</taxon>
        <taxon>Craniata</taxon>
        <taxon>Vertebrata</taxon>
        <taxon>Euteleostomi</taxon>
        <taxon>Actinopterygii</taxon>
        <taxon>Neopterygii</taxon>
        <taxon>Teleostei</taxon>
        <taxon>Protacanthopterygii</taxon>
        <taxon>Salmoniformes</taxon>
        <taxon>Salmonidae</taxon>
        <taxon>Salmoninae</taxon>
        <taxon>Oncorhynchus</taxon>
    </lineage>
</organism>
<dbReference type="Gene3D" id="2.30.42.10">
    <property type="match status" value="1"/>
</dbReference>
<evidence type="ECO:0000256" key="2">
    <source>
        <dbReference type="ARBA" id="ARBA00023242"/>
    </source>
</evidence>
<feature type="compositionally biased region" description="Polar residues" evidence="3">
    <location>
        <begin position="2558"/>
        <end position="2578"/>
    </location>
</feature>
<feature type="region of interest" description="Disordered" evidence="3">
    <location>
        <begin position="417"/>
        <end position="436"/>
    </location>
</feature>
<feature type="region of interest" description="Disordered" evidence="3">
    <location>
        <begin position="680"/>
        <end position="730"/>
    </location>
</feature>
<dbReference type="GO" id="GO:0005737">
    <property type="term" value="C:cytoplasm"/>
    <property type="evidence" value="ECO:0007669"/>
    <property type="project" value="TreeGrafter"/>
</dbReference>
<gene>
    <name evidence="5" type="ORF">GSONMT00068021001</name>
</gene>
<reference evidence="5" key="2">
    <citation type="submission" date="2014-03" db="EMBL/GenBank/DDBJ databases">
        <authorList>
            <person name="Genoscope - CEA"/>
        </authorList>
    </citation>
    <scope>NUCLEOTIDE SEQUENCE</scope>
</reference>
<feature type="region of interest" description="Disordered" evidence="3">
    <location>
        <begin position="2558"/>
        <end position="2579"/>
    </location>
</feature>
<dbReference type="GO" id="GO:0043484">
    <property type="term" value="P:regulation of RNA splicing"/>
    <property type="evidence" value="ECO:0007669"/>
    <property type="project" value="TreeGrafter"/>
</dbReference>
<feature type="region of interest" description="Disordered" evidence="3">
    <location>
        <begin position="1625"/>
        <end position="1662"/>
    </location>
</feature>
<protein>
    <recommendedName>
        <fullName evidence="4">PDZ domain-containing protein</fullName>
    </recommendedName>
</protein>
<proteinExistence type="predicted"/>
<feature type="compositionally biased region" description="Polar residues" evidence="3">
    <location>
        <begin position="49"/>
        <end position="60"/>
    </location>
</feature>
<evidence type="ECO:0000259" key="4">
    <source>
        <dbReference type="PROSITE" id="PS50106"/>
    </source>
</evidence>
<dbReference type="GO" id="GO:0032287">
    <property type="term" value="P:peripheral nervous system myelin maintenance"/>
    <property type="evidence" value="ECO:0007669"/>
    <property type="project" value="TreeGrafter"/>
</dbReference>
<sequence length="2959" mass="317723">MGASLCPRPISALVASHLEISPLRDRLTGNRLVSEKQCVISAHQPGESLPSTQGGSTLRQWYQPDSDRELEESHVFTQAREPAVKDKRWSPPSDRPPTAPHANPHHSASPEDQESPERVVQKEKLHAELKQVLSLKRSHMKETSHLAQAEMDSSADTQAVEETASEVVEVVLETEAEAGASGYSVTGGGERGLFIKDVLKDSTAAKHLSLQQGDQLLSARVYFDNVKYEDALKILQCAEPYKVSFFLKRTITGADVTLHPGTSSLELKGPKTKMQKMSVKSIKPFKAKKKKGGRFGLKRLKENKKGSTGAELEMEGSPSKVELNPIDVEFAFPKFKLGKDGKAEGTEQHGGVVATGRKQRTIRCPRMKANGAEAATGEVDMTRPEGQADVSLPDVPGAKVKVKGKGHRFGIHFPKTKKTKSDTALSGGSLDLKPPGVKFTPPSVEFSLPSGNKDVDLQKREVKVKEGSKLMHREVELSLGLPSACHSDEIDGEIKAKGLAEGVEGSTALSGIKMPVIDISAPNIDLQLDTRHTVPDEIEGPFFKGPNISMPKTDISLPKIGSSNMDIEGPEKGGKMCLPIVDISLPKMTPAEANVDVEGHIGKGGKFKTPTFDVSLPKFKSPEEHTNIEGPEVKGEFNMPKVNLLRPKGKAEGEVDIEGYLGKGGQFQMPTFDISLPKMKSSERERNVEGPEVKGGKMKMPSIDISLPEGKTEGNINIEGHSGKGGKFKMPSCDISPPKMKGDASLEGPELKGGKFEMPTLDISLAKGKTEGGVNIDANVGKEGKFSLPKIKLPKGDMKIEGSDVKGITCNTPTIDCSLPTGKTEGDMSVEGDASKGGKSHMPSFDISAPRVKLPEGKAKVEGPEIKGGKVEMPKMDVSLPKGKTAGEVNIEGHVSKGGKFKMPTFGISFPKLKSPEGKVNTEGPEVKGGKFKMPTIGISLPKGKLEGDINVEGDSEAGGKFHMPTCDISLPKLKSPDADISLEGPEVKGGKCHIPTIDLSLPKGKGAIDTEGHSGKGGKFQMPAFDMSLPKMKTPDSEVSLEVPEVKGGNINMPTMNISLPKGKMEGEAKGHASKGGKLHMPSVDISLPKMKLPEGEVNVEGPKARGGKIEMPSIDISLPKGKMEGEIDIEGHSGKGGRFQMPTFDVSLPKMTSLEPDVSLAGPDAKGGKFHMPTMDFSLPKEKGEIDTQGHSGKGGKFQMPALDISHPKMKTPEGEVSLEGPEVKGGKFKMPMIDISLPKGKTEGGIDIEGHLGGKGNFHMPTCNMSLPKMKSNDGDMKLEGPEVKGSKIHMPKIDNSLPKGKAERDIQVDGHGGKGGEFHMPSIDISLPKIKLAEGEVKVEGLEAKDGKFEIPTIDISLQKGKAEGEIDMEGHSGKGGKFHMPKFDVSLPKMKLPEGDIKLEGPEGKGNKIQLPNIDISLPEGKTEGDIEVEGHGGKGGKFHMPSIDISLPKMKLPEGEVKVEGPEAKGGNIEMPSTDISLPKGKMEGEIDIEVHSGKGGRFHMPTFDVSLPKMKSLEPDVSLEGPDVKGGKFEMPKIDILLPKGKTEGETDIEEHSGNGGKFHMTSFDVSLPKIKHPVGDVKEGLEVKGGKFKMPKIEAEGRSGVKLPTVKLPTVDVSAPKVDFDSGLSKSDGDNREELQKAEGERPSSGSSFDMPDISLKMPRFSLPKFGGKSSGDVNLEGYGTEDDIDISPPRADGEGRPASAEIRGEGKIEGKLKKPKMKMPMFGISKKDVSIASPDVEIKTEKWKVDIPKPGISVEHPEDKANRKYRLKFPKFKKSSPKGKLPEGQIDVSMDSAMGGKGGIHAPDDTIKMPKFSMPEFGSQEIDFDSSGPSAELDVTGKVKIPSVEISLPAAKKSEQEVLLPKAEVDVSEADIRGYEGNLKIPKMPTIDVSAPKIDLDVTLPKIKHETKIEGEGGKFKMPNIKMPDIDLSLPKEKTGNIDASKVEIEGRGGKFKMPVIKMPKVDISLPIGRHRAMDVSTVEIEGEGVKFKMPHMEMPNVDISLTKGTSGGIEGPEMEIEGGGGNFKMPHMKMPVVDLSLPKGKYGDISAPEMEMEGEGGTFKMPHIKMPNIDLSLPKGKSGEIEGPEVEIEGEGGKFKTPHMKMPNIDVSIPKGKSGDVNVPAFEIEGDGGKSKMPHMKMPNIAISLPKGKGGETEEPVMEIEGGGRKLKMLHMKMPNVDISHPRGKTGEIEAPEMEIQSEGGKFKMPKVDISLPKGKYGEIRAPEMEVKGGNFKMPHMKMPNIAISLPKGKSGDVNAPELEMDGEGGRYKMPEIKLSNIDITMPKGDSGDIDAEMKQPNAEAEGKIEMPLIGLPKFTTPDLDLDMNVEKPNHGAEVHGKSSDKTGSHCEGDHKTKIKMPTIDIECPKGDLELDIGFHKAEGKKDRKIIELPDLDLKTSGTKGKGPKVKSTKFKIGLPKMKNTGDQALDATTKKTGKENEGASGRFMIKKTKLGKGADVSADAKAGGSVLPNISLPDVGFSVSKGASQENEGHGPEMSAKLPKFKLPNVEISGPSMTGQGGAQINSGQQENKDGIKFQMPKVTLQSVGLKSKQGSAEPTGTDAGTENGFTLPNLGIKVPKIPDVDFDIGEPQEEDQVQVQGPSTRQKIKIPKFGVALPAMSSPEARVHLKDPEVEYEGPKMPKVKKAVFVLVNPQTDHSTMSTMCEASVESREAKIRMPKIKMKPSFGKSGPKEKSVALSIEGDVDRDDKSKGAKQKIPKVTFSPGKTGSFDVTLKGEGSSSSLNGEKVSTYQNGSKEDKGKFVKLKLPKIEFSSPYSKIGRGEEDLEMSAKLVKESSGTDGETKRKKVKSGKMSFPGFKKKTSKGEEETQNSVVSSSARTEMLDQDSSESTTPMVSIGFVPGKSRGQAEAESSKKELEGKQSTWFKAPKFNLKPNSTGILLITPEGSPQGSRSSLQCQGVDETAGTFRLQMPSTGFSTQEVMLPQQRREP</sequence>
<dbReference type="InterPro" id="IPR001478">
    <property type="entry name" value="PDZ"/>
</dbReference>
<evidence type="ECO:0000313" key="6">
    <source>
        <dbReference type="Proteomes" id="UP000193380"/>
    </source>
</evidence>
<feature type="compositionally biased region" description="Polar residues" evidence="3">
    <location>
        <begin position="2915"/>
        <end position="2925"/>
    </location>
</feature>
<dbReference type="InterPro" id="IPR052082">
    <property type="entry name" value="Myelin_sheath_structural"/>
</dbReference>
<evidence type="ECO:0000256" key="1">
    <source>
        <dbReference type="ARBA" id="ARBA00004123"/>
    </source>
</evidence>
<dbReference type="GO" id="GO:0005634">
    <property type="term" value="C:nucleus"/>
    <property type="evidence" value="ECO:0007669"/>
    <property type="project" value="UniProtKB-SubCell"/>
</dbReference>
<dbReference type="PANTHER" id="PTHR23348">
    <property type="entry name" value="PERIAXIN/AHNAK"/>
    <property type="match status" value="1"/>
</dbReference>
<name>A0A060W6G2_ONCMY</name>
<feature type="compositionally biased region" description="Basic and acidic residues" evidence="3">
    <location>
        <begin position="1635"/>
        <end position="1650"/>
    </location>
</feature>
<comment type="subcellular location">
    <subcellularLocation>
        <location evidence="1">Nucleus</location>
    </subcellularLocation>
</comment>
<feature type="compositionally biased region" description="Basic and acidic residues" evidence="3">
    <location>
        <begin position="680"/>
        <end position="695"/>
    </location>
</feature>
<dbReference type="EMBL" id="FR904420">
    <property type="protein sequence ID" value="CDQ62893.1"/>
    <property type="molecule type" value="Genomic_DNA"/>
</dbReference>
<feature type="region of interest" description="Disordered" evidence="3">
    <location>
        <begin position="2799"/>
        <end position="2891"/>
    </location>
</feature>
<feature type="region of interest" description="Disordered" evidence="3">
    <location>
        <begin position="1680"/>
        <end position="1711"/>
    </location>
</feature>
<feature type="compositionally biased region" description="Polar residues" evidence="3">
    <location>
        <begin position="2839"/>
        <end position="2848"/>
    </location>
</feature>